<dbReference type="GO" id="GO:0008168">
    <property type="term" value="F:methyltransferase activity"/>
    <property type="evidence" value="ECO:0007669"/>
    <property type="project" value="UniProtKB-KW"/>
</dbReference>
<dbReference type="KEGG" id="rher:EHE19_007750"/>
<evidence type="ECO:0000259" key="1">
    <source>
        <dbReference type="Pfam" id="PF13679"/>
    </source>
</evidence>
<keyword evidence="2" id="KW-0808">Transferase</keyword>
<name>A0A4V6ER68_9FIRM</name>
<dbReference type="PANTHER" id="PTHR13369:SF3">
    <property type="entry name" value="METHYLTRANSFERASE DOMAIN-CONTAINING PROTEIN"/>
    <property type="match status" value="1"/>
</dbReference>
<proteinExistence type="predicted"/>
<evidence type="ECO:0000313" key="3">
    <source>
        <dbReference type="Proteomes" id="UP000306409"/>
    </source>
</evidence>
<gene>
    <name evidence="2" type="ORF">EHE19_007750</name>
</gene>
<keyword evidence="3" id="KW-1185">Reference proteome</keyword>
<accession>A0A4V6ER68</accession>
<evidence type="ECO:0000313" key="2">
    <source>
        <dbReference type="EMBL" id="QNU68290.1"/>
    </source>
</evidence>
<dbReference type="RefSeq" id="WP_137696483.1">
    <property type="nucleotide sequence ID" value="NZ_CP061336.1"/>
</dbReference>
<dbReference type="AlphaFoldDB" id="A0A4V6ER68"/>
<dbReference type="OrthoDB" id="5502211at2"/>
<dbReference type="GO" id="GO:0032259">
    <property type="term" value="P:methylation"/>
    <property type="evidence" value="ECO:0007669"/>
    <property type="project" value="UniProtKB-KW"/>
</dbReference>
<keyword evidence="2" id="KW-0489">Methyltransferase</keyword>
<feature type="domain" description="Methyltransferase" evidence="1">
    <location>
        <begin position="158"/>
        <end position="295"/>
    </location>
</feature>
<organism evidence="2 3">
    <name type="scientific">Ruminiclostridium herbifermentans</name>
    <dbReference type="NCBI Taxonomy" id="2488810"/>
    <lineage>
        <taxon>Bacteria</taxon>
        <taxon>Bacillati</taxon>
        <taxon>Bacillota</taxon>
        <taxon>Clostridia</taxon>
        <taxon>Eubacteriales</taxon>
        <taxon>Oscillospiraceae</taxon>
        <taxon>Ruminiclostridium</taxon>
    </lineage>
</organism>
<protein>
    <submittedName>
        <fullName evidence="2">SAM-dependent methyltransferase</fullName>
    </submittedName>
</protein>
<dbReference type="CDD" id="cd02440">
    <property type="entry name" value="AdoMet_MTases"/>
    <property type="match status" value="1"/>
</dbReference>
<dbReference type="Pfam" id="PF13679">
    <property type="entry name" value="Methyltransf_32"/>
    <property type="match status" value="1"/>
</dbReference>
<dbReference type="GO" id="GO:0005737">
    <property type="term" value="C:cytoplasm"/>
    <property type="evidence" value="ECO:0007669"/>
    <property type="project" value="TreeGrafter"/>
</dbReference>
<dbReference type="EMBL" id="CP061336">
    <property type="protein sequence ID" value="QNU68290.1"/>
    <property type="molecule type" value="Genomic_DNA"/>
</dbReference>
<dbReference type="Proteomes" id="UP000306409">
    <property type="component" value="Chromosome"/>
</dbReference>
<dbReference type="SUPFAM" id="SSF53335">
    <property type="entry name" value="S-adenosyl-L-methionine-dependent methyltransferases"/>
    <property type="match status" value="1"/>
</dbReference>
<dbReference type="Gene3D" id="3.40.50.150">
    <property type="entry name" value="Vaccinia Virus protein VP39"/>
    <property type="match status" value="1"/>
</dbReference>
<sequence length="391" mass="44573">MNKQSIQKLELFLLGLEQRITENENFFKKITLKFKSGTKIYEGTITLQDNKLLFQYNGRNDKIEISWLGARISKVAQEYDAVNLVYEERGSTIFIDADNKNVKMKTKDTEIAEICNEHKETSQISNRDYYIKVGAADDLLKAIGILSENGKIKNDMIRKYNQIDHYIELVDDMLKSLCSKYETINVVDCGCGKSYLSFVLNYYIKEVLKKNCHFIGLDISKTVIDASKKIAEQLDYRNMEFKVTDIRNYTANKDIHLAISLHACDTATDEAIALAVKNNAKAIVMVPCCQKEILNQYSFDMLKSITKYGALKARLADVLTDGIRLILLEAVGYKTSIVEYVSPLETPKNLMIRAEKIGDSNKNALEEYKNLKKALGINPTLEKIILPMYEI</sequence>
<reference evidence="2 3" key="1">
    <citation type="submission" date="2020-09" db="EMBL/GenBank/DDBJ databases">
        <title>Characterization and genome sequencing of Ruminiclostridium sp. nov. MA18.</title>
        <authorList>
            <person name="Rettenmaier R."/>
            <person name="Kowollik M.-L."/>
            <person name="Liebl W."/>
            <person name="Zverlov V."/>
        </authorList>
    </citation>
    <scope>NUCLEOTIDE SEQUENCE [LARGE SCALE GENOMIC DNA]</scope>
    <source>
        <strain evidence="2 3">MA18</strain>
    </source>
</reference>
<dbReference type="InterPro" id="IPR025714">
    <property type="entry name" value="Methyltranfer_dom"/>
</dbReference>
<dbReference type="InterPro" id="IPR029063">
    <property type="entry name" value="SAM-dependent_MTases_sf"/>
</dbReference>
<dbReference type="PANTHER" id="PTHR13369">
    <property type="match status" value="1"/>
</dbReference>